<name>A0AAV7ESA0_ARIFI</name>
<feature type="compositionally biased region" description="Gly residues" evidence="6">
    <location>
        <begin position="396"/>
        <end position="408"/>
    </location>
</feature>
<protein>
    <recommendedName>
        <fullName evidence="8">GTD-binding domain-containing protein</fullName>
    </recommendedName>
</protein>
<reference evidence="9 10" key="1">
    <citation type="submission" date="2021-07" db="EMBL/GenBank/DDBJ databases">
        <title>The Aristolochia fimbriata genome: insights into angiosperm evolution, floral development and chemical biosynthesis.</title>
        <authorList>
            <person name="Jiao Y."/>
        </authorList>
    </citation>
    <scope>NUCLEOTIDE SEQUENCE [LARGE SCALE GENOMIC DNA]</scope>
    <source>
        <strain evidence="9">IBCAS-2021</strain>
        <tissue evidence="9">Leaf</tissue>
    </source>
</reference>
<dbReference type="GO" id="GO:0080115">
    <property type="term" value="F:myosin XI tail binding"/>
    <property type="evidence" value="ECO:0007669"/>
    <property type="project" value="UniProtKB-ARBA"/>
</dbReference>
<feature type="region of interest" description="Disordered" evidence="6">
    <location>
        <begin position="552"/>
        <end position="605"/>
    </location>
</feature>
<proteinExistence type="predicted"/>
<dbReference type="PANTHER" id="PTHR31448:SF9">
    <property type="entry name" value="MYOSIN-BINDING PROTEIN 6-RELATED"/>
    <property type="match status" value="1"/>
</dbReference>
<feature type="domain" description="GTD-binding" evidence="8">
    <location>
        <begin position="412"/>
        <end position="510"/>
    </location>
</feature>
<feature type="region of interest" description="Disordered" evidence="6">
    <location>
        <begin position="517"/>
        <end position="537"/>
    </location>
</feature>
<accession>A0AAV7ESA0</accession>
<keyword evidence="4 7" id="KW-0472">Membrane</keyword>
<evidence type="ECO:0000313" key="9">
    <source>
        <dbReference type="EMBL" id="KAG9451740.1"/>
    </source>
</evidence>
<feature type="compositionally biased region" description="Gly residues" evidence="6">
    <location>
        <begin position="523"/>
        <end position="533"/>
    </location>
</feature>
<dbReference type="PROSITE" id="PS51775">
    <property type="entry name" value="GTD_BINDING"/>
    <property type="match status" value="1"/>
</dbReference>
<dbReference type="Pfam" id="PF04576">
    <property type="entry name" value="Zein-binding"/>
    <property type="match status" value="1"/>
</dbReference>
<evidence type="ECO:0000259" key="8">
    <source>
        <dbReference type="PROSITE" id="PS51775"/>
    </source>
</evidence>
<feature type="region of interest" description="Disordered" evidence="6">
    <location>
        <begin position="345"/>
        <end position="408"/>
    </location>
</feature>
<dbReference type="PANTHER" id="PTHR31448">
    <property type="entry name" value="MYOSIN-BINDING PROTEIN 2"/>
    <property type="match status" value="1"/>
</dbReference>
<keyword evidence="3 7" id="KW-1133">Transmembrane helix</keyword>
<evidence type="ECO:0000313" key="10">
    <source>
        <dbReference type="Proteomes" id="UP000825729"/>
    </source>
</evidence>
<feature type="compositionally biased region" description="Low complexity" evidence="6">
    <location>
        <begin position="365"/>
        <end position="375"/>
    </location>
</feature>
<keyword evidence="2 7" id="KW-0812">Transmembrane</keyword>
<evidence type="ECO:0000256" key="3">
    <source>
        <dbReference type="ARBA" id="ARBA00022989"/>
    </source>
</evidence>
<dbReference type="InterPro" id="IPR007656">
    <property type="entry name" value="GTD-bd"/>
</dbReference>
<feature type="region of interest" description="Disordered" evidence="6">
    <location>
        <begin position="299"/>
        <end position="330"/>
    </location>
</feature>
<evidence type="ECO:0000256" key="7">
    <source>
        <dbReference type="SAM" id="Phobius"/>
    </source>
</evidence>
<organism evidence="9 10">
    <name type="scientific">Aristolochia fimbriata</name>
    <name type="common">White veined hardy Dutchman's pipe vine</name>
    <dbReference type="NCBI Taxonomy" id="158543"/>
    <lineage>
        <taxon>Eukaryota</taxon>
        <taxon>Viridiplantae</taxon>
        <taxon>Streptophyta</taxon>
        <taxon>Embryophyta</taxon>
        <taxon>Tracheophyta</taxon>
        <taxon>Spermatophyta</taxon>
        <taxon>Magnoliopsida</taxon>
        <taxon>Magnoliidae</taxon>
        <taxon>Piperales</taxon>
        <taxon>Aristolochiaceae</taxon>
        <taxon>Aristolochia</taxon>
    </lineage>
</organism>
<comment type="caution">
    <text evidence="9">The sequence shown here is derived from an EMBL/GenBank/DDBJ whole genome shotgun (WGS) entry which is preliminary data.</text>
</comment>
<keyword evidence="5" id="KW-0175">Coiled coil</keyword>
<evidence type="ECO:0000256" key="2">
    <source>
        <dbReference type="ARBA" id="ARBA00022692"/>
    </source>
</evidence>
<dbReference type="Proteomes" id="UP000825729">
    <property type="component" value="Unassembled WGS sequence"/>
</dbReference>
<gene>
    <name evidence="9" type="ORF">H6P81_004644</name>
</gene>
<evidence type="ECO:0000256" key="1">
    <source>
        <dbReference type="ARBA" id="ARBA00004167"/>
    </source>
</evidence>
<dbReference type="GO" id="GO:0016020">
    <property type="term" value="C:membrane"/>
    <property type="evidence" value="ECO:0007669"/>
    <property type="project" value="UniProtKB-SubCell"/>
</dbReference>
<evidence type="ECO:0000256" key="4">
    <source>
        <dbReference type="ARBA" id="ARBA00023136"/>
    </source>
</evidence>
<feature type="coiled-coil region" evidence="5">
    <location>
        <begin position="446"/>
        <end position="505"/>
    </location>
</feature>
<evidence type="ECO:0000256" key="6">
    <source>
        <dbReference type="SAM" id="MobiDB-lite"/>
    </source>
</evidence>
<sequence>MTTFVELIRDHIGGFPAWVVYAALECSLILLLLLDGFISFFSNGFARVFGLHLPCLFCTRIDHLFNGRRHVDDPDFYYQRSICDSHALEVSFLAYCHVHRRLANVSRMCKGCLLSFAVTDDRTNSDTYRNLVDILGADFDDDAFHQNHHHAGKTHHHHRLPASSGAGDGDHHPCSCCGDQLMIKSSFLPRLVRMLSDSGGGGSGGGGGEVAETPTTVRSNMAVDGEAYHPFSQVRYTGLRLTSDTESEMAEEDDELSSAIASENDDAAAAAGAAKLKRCGVSLEKIEAEGGAADEHVSLLTTDRGGGPRAPTTTFSSSSKDAGGEGQGSTTMEVSEVKMMTMSVKTKSTGSGGKGNIKQLHDASRPTSTPSPRLSMLRKRLSMRRNDVGTSSFKSGTGGGNAGAGSGAEGETLLHRLKRQVRLDRKSLLALCAELDQERSASAVAANQAMAMINRLQEEKAAVQMDALQYQRMMEEQAEYDQEALRALRKLLGKRERVIKALQAEISAFREKYPGEFDDDESGGCGNGNGNGGLLFASDSEVDEETDSVHNYIIEGGGDDDIGGSDGYRFKIRSRSSSFSNRRTDPTGTPSDDPKEPPILSDSST</sequence>
<dbReference type="AlphaFoldDB" id="A0AAV7ESA0"/>
<comment type="subcellular location">
    <subcellularLocation>
        <location evidence="1">Membrane</location>
        <topology evidence="1">Single-pass membrane protein</topology>
    </subcellularLocation>
</comment>
<dbReference type="InterPro" id="IPR039306">
    <property type="entry name" value="MYOB"/>
</dbReference>
<dbReference type="EMBL" id="JAINDJ010000003">
    <property type="protein sequence ID" value="KAG9451740.1"/>
    <property type="molecule type" value="Genomic_DNA"/>
</dbReference>
<evidence type="ECO:0000256" key="5">
    <source>
        <dbReference type="SAM" id="Coils"/>
    </source>
</evidence>
<keyword evidence="10" id="KW-1185">Reference proteome</keyword>
<feature type="compositionally biased region" description="Polar residues" evidence="6">
    <location>
        <begin position="311"/>
        <end position="320"/>
    </location>
</feature>
<feature type="transmembrane region" description="Helical" evidence="7">
    <location>
        <begin position="12"/>
        <end position="34"/>
    </location>
</feature>